<dbReference type="CDD" id="cd00211">
    <property type="entry name" value="PTS_IIA_fru"/>
    <property type="match status" value="1"/>
</dbReference>
<dbReference type="InterPro" id="IPR051541">
    <property type="entry name" value="PTS_SugarTrans_NitroReg"/>
</dbReference>
<feature type="domain" description="PTS EIIA type-2" evidence="1">
    <location>
        <begin position="5"/>
        <end position="165"/>
    </location>
</feature>
<dbReference type="AlphaFoldDB" id="A0A2H0A462"/>
<dbReference type="Proteomes" id="UP000231067">
    <property type="component" value="Unassembled WGS sequence"/>
</dbReference>
<dbReference type="InterPro" id="IPR002178">
    <property type="entry name" value="PTS_EIIA_type-2_dom"/>
</dbReference>
<proteinExistence type="predicted"/>
<evidence type="ECO:0000259" key="1">
    <source>
        <dbReference type="PROSITE" id="PS51094"/>
    </source>
</evidence>
<dbReference type="PROSITE" id="PS00372">
    <property type="entry name" value="PTS_EIIA_TYPE_2_HIS"/>
    <property type="match status" value="1"/>
</dbReference>
<dbReference type="PANTHER" id="PTHR47738">
    <property type="entry name" value="PTS SYSTEM FRUCTOSE-LIKE EIIA COMPONENT-RELATED"/>
    <property type="match status" value="1"/>
</dbReference>
<protein>
    <submittedName>
        <fullName evidence="2">PTS fructose transporter subunit IIA</fullName>
    </submittedName>
</protein>
<dbReference type="Pfam" id="PF00359">
    <property type="entry name" value="PTS_EIIA_2"/>
    <property type="match status" value="1"/>
</dbReference>
<dbReference type="SUPFAM" id="SSF55804">
    <property type="entry name" value="Phoshotransferase/anion transport protein"/>
    <property type="match status" value="1"/>
</dbReference>
<comment type="caution">
    <text evidence="2">The sequence shown here is derived from an EMBL/GenBank/DDBJ whole genome shotgun (WGS) entry which is preliminary data.</text>
</comment>
<evidence type="ECO:0000313" key="3">
    <source>
        <dbReference type="Proteomes" id="UP000231067"/>
    </source>
</evidence>
<sequence length="170" mass="18636">MKLADILNVDVIDVDLKAKDKNGVIQELVDLLVNAGKITQGDAVIEAVLARENLMSTGIGHGVAIPHAKSDGQHNIDIAFNRPNQNNNEPIIVVAFGRSSQKIDFNAIDGEPVHLFFLLVASGESTSLHVKALARISRLLKHHYIRELLKEAKDAESILEILKTEEAKHL</sequence>
<name>A0A2H0A462_9BACT</name>
<dbReference type="Gene3D" id="3.40.930.10">
    <property type="entry name" value="Mannitol-specific EII, Chain A"/>
    <property type="match status" value="1"/>
</dbReference>
<dbReference type="InterPro" id="IPR016152">
    <property type="entry name" value="PTrfase/Anion_transptr"/>
</dbReference>
<accession>A0A2H0A462</accession>
<evidence type="ECO:0000313" key="2">
    <source>
        <dbReference type="EMBL" id="PIP40234.1"/>
    </source>
</evidence>
<organism evidence="2 3">
    <name type="scientific">Candidatus Desantisbacteria bacterium CG23_combo_of_CG06-09_8_20_14_all_40_23</name>
    <dbReference type="NCBI Taxonomy" id="1974550"/>
    <lineage>
        <taxon>Bacteria</taxon>
        <taxon>Candidatus Desantisiibacteriota</taxon>
    </lineage>
</organism>
<gene>
    <name evidence="2" type="ORF">COX18_07405</name>
</gene>
<dbReference type="EMBL" id="PCSH01000131">
    <property type="protein sequence ID" value="PIP40234.1"/>
    <property type="molecule type" value="Genomic_DNA"/>
</dbReference>
<dbReference type="PROSITE" id="PS51094">
    <property type="entry name" value="PTS_EIIA_TYPE_2"/>
    <property type="match status" value="1"/>
</dbReference>
<reference evidence="2 3" key="1">
    <citation type="submission" date="2017-09" db="EMBL/GenBank/DDBJ databases">
        <title>Depth-based differentiation of microbial function through sediment-hosted aquifers and enrichment of novel symbionts in the deep terrestrial subsurface.</title>
        <authorList>
            <person name="Probst A.J."/>
            <person name="Ladd B."/>
            <person name="Jarett J.K."/>
            <person name="Geller-Mcgrath D.E."/>
            <person name="Sieber C.M."/>
            <person name="Emerson J.B."/>
            <person name="Anantharaman K."/>
            <person name="Thomas B.C."/>
            <person name="Malmstrom R."/>
            <person name="Stieglmeier M."/>
            <person name="Klingl A."/>
            <person name="Woyke T."/>
            <person name="Ryan C.M."/>
            <person name="Banfield J.F."/>
        </authorList>
    </citation>
    <scope>NUCLEOTIDE SEQUENCE [LARGE SCALE GENOMIC DNA]</scope>
    <source>
        <strain evidence="2">CG23_combo_of_CG06-09_8_20_14_all_40_23</strain>
    </source>
</reference>